<sequence>MKIHYSKIFIFLTGALVGFILFIAYNTSSKPVYEWKNKSNTLILSVSHNGTNYGSLPFGDYHSFFLTPYANGKTVPRGTLITVSDNFSDYGSLKVEWLKDGCLITSKHGYKIFMPYP</sequence>
<dbReference type="RefSeq" id="WP_126330329.1">
    <property type="nucleotide sequence ID" value="NZ_LR134343.1"/>
</dbReference>
<proteinExistence type="predicted"/>
<dbReference type="KEGG" id="mcun:NCTC10297_00880"/>
<organism evidence="1 2">
    <name type="scientific">Moraxella cuniculi</name>
    <dbReference type="NCBI Taxonomy" id="34061"/>
    <lineage>
        <taxon>Bacteria</taxon>
        <taxon>Pseudomonadati</taxon>
        <taxon>Pseudomonadota</taxon>
        <taxon>Gammaproteobacteria</taxon>
        <taxon>Moraxellales</taxon>
        <taxon>Moraxellaceae</taxon>
        <taxon>Moraxella</taxon>
    </lineage>
</organism>
<dbReference type="AlphaFoldDB" id="A0A3S4SYW0"/>
<gene>
    <name evidence="1" type="ORF">NCTC10297_00880</name>
</gene>
<dbReference type="EMBL" id="LR134343">
    <property type="protein sequence ID" value="VEG12925.1"/>
    <property type="molecule type" value="Genomic_DNA"/>
</dbReference>
<dbReference type="OrthoDB" id="6648063at2"/>
<accession>A0A3S4SYW0</accession>
<dbReference type="Proteomes" id="UP000274100">
    <property type="component" value="Chromosome"/>
</dbReference>
<name>A0A3S4SYW0_9GAMM</name>
<evidence type="ECO:0000313" key="2">
    <source>
        <dbReference type="Proteomes" id="UP000274100"/>
    </source>
</evidence>
<protein>
    <submittedName>
        <fullName evidence="1">Uncharacterized protein</fullName>
    </submittedName>
</protein>
<evidence type="ECO:0000313" key="1">
    <source>
        <dbReference type="EMBL" id="VEG12925.1"/>
    </source>
</evidence>
<reference evidence="1 2" key="1">
    <citation type="submission" date="2018-12" db="EMBL/GenBank/DDBJ databases">
        <authorList>
            <consortium name="Pathogen Informatics"/>
        </authorList>
    </citation>
    <scope>NUCLEOTIDE SEQUENCE [LARGE SCALE GENOMIC DNA]</scope>
    <source>
        <strain evidence="1 2">NCTC10297</strain>
    </source>
</reference>